<dbReference type="GO" id="GO:0031965">
    <property type="term" value="C:nuclear membrane"/>
    <property type="evidence" value="ECO:0007669"/>
    <property type="project" value="UniProtKB-UniRule"/>
</dbReference>
<evidence type="ECO:0000256" key="8">
    <source>
        <dbReference type="ARBA" id="ARBA00023242"/>
    </source>
</evidence>
<dbReference type="EMBL" id="DS480619">
    <property type="protein sequence ID" value="EDO14326.1"/>
    <property type="molecule type" value="Genomic_DNA"/>
</dbReference>
<name>A7TTT1_VANPO</name>
<evidence type="ECO:0000256" key="5">
    <source>
        <dbReference type="ARBA" id="ARBA00022927"/>
    </source>
</evidence>
<evidence type="ECO:0000256" key="1">
    <source>
        <dbReference type="ARBA" id="ARBA00004567"/>
    </source>
</evidence>
<dbReference type="Gene3D" id="2.20.25.500">
    <property type="match status" value="1"/>
</dbReference>
<accession>A7TTT1</accession>
<evidence type="ECO:0000256" key="6">
    <source>
        <dbReference type="ARBA" id="ARBA00023010"/>
    </source>
</evidence>
<gene>
    <name evidence="10" type="ORF">Kpol_170p2</name>
</gene>
<dbReference type="KEGG" id="vpo:Kpol_170p2"/>
<keyword evidence="4 9" id="KW-0509">mRNA transport</keyword>
<evidence type="ECO:0000256" key="7">
    <source>
        <dbReference type="ARBA" id="ARBA00023132"/>
    </source>
</evidence>
<dbReference type="InParanoid" id="A7TTT1"/>
<organism evidence="11">
    <name type="scientific">Vanderwaltozyma polyspora (strain ATCC 22028 / DSM 70294 / BCRC 21397 / CBS 2163 / NBRC 10782 / NRRL Y-8283 / UCD 57-17)</name>
    <name type="common">Kluyveromyces polysporus</name>
    <dbReference type="NCBI Taxonomy" id="436907"/>
    <lineage>
        <taxon>Eukaryota</taxon>
        <taxon>Fungi</taxon>
        <taxon>Dikarya</taxon>
        <taxon>Ascomycota</taxon>
        <taxon>Saccharomycotina</taxon>
        <taxon>Saccharomycetes</taxon>
        <taxon>Saccharomycetales</taxon>
        <taxon>Saccharomycetaceae</taxon>
        <taxon>Vanderwaltozyma</taxon>
    </lineage>
</organism>
<evidence type="ECO:0000313" key="10">
    <source>
        <dbReference type="EMBL" id="EDO14326.1"/>
    </source>
</evidence>
<comment type="function">
    <text evidence="9">Functions as a component of the nuclear pore complex (NPC).</text>
</comment>
<keyword evidence="9" id="KW-0472">Membrane</keyword>
<keyword evidence="8 9" id="KW-0539">Nucleus</keyword>
<dbReference type="InterPro" id="IPR011502">
    <property type="entry name" value="Nucleoporin_Nup85"/>
</dbReference>
<evidence type="ECO:0000256" key="2">
    <source>
        <dbReference type="ARBA" id="ARBA00005573"/>
    </source>
</evidence>
<dbReference type="eggNOG" id="KOG2271">
    <property type="taxonomic scope" value="Eukaryota"/>
</dbReference>
<dbReference type="GO" id="GO:0051664">
    <property type="term" value="P:nuclear pore localization"/>
    <property type="evidence" value="ECO:0007669"/>
    <property type="project" value="EnsemblFungi"/>
</dbReference>
<dbReference type="RefSeq" id="XP_001642184.1">
    <property type="nucleotide sequence ID" value="XM_001642134.1"/>
</dbReference>
<comment type="subcellular location">
    <subcellularLocation>
        <location evidence="1 9">Nucleus</location>
        <location evidence="1 9">Nuclear pore complex</location>
    </subcellularLocation>
</comment>
<dbReference type="Pfam" id="PF07575">
    <property type="entry name" value="Nucleopor_Nup85"/>
    <property type="match status" value="1"/>
</dbReference>
<dbReference type="PANTHER" id="PTHR13373">
    <property type="entry name" value="FROUNT PROTEIN-RELATED"/>
    <property type="match status" value="1"/>
</dbReference>
<dbReference type="GO" id="GO:0031080">
    <property type="term" value="C:nuclear pore outer ring"/>
    <property type="evidence" value="ECO:0007669"/>
    <property type="project" value="EnsemblFungi"/>
</dbReference>
<dbReference type="GeneID" id="5542301"/>
<dbReference type="AlphaFoldDB" id="A7TTT1"/>
<protein>
    <recommendedName>
        <fullName evidence="9">Nuclear pore complex protein Nup85</fullName>
    </recommendedName>
</protein>
<sequence>MTETLDNTQDLLMDVDKYNFWEVEGEDAAGEVNSKDMDMVGVDEKSGAPVFRLTDNNDEQPLNENENGNFKFKMNTIATENMAYLTEKDKYKLYPSKVPGYDNSREYSSYVSKVFELYNDLDEHRVYSAPTIGIINKSYAREHNYVLNVAFESFVTELNFFIESIKNDPNLINRVLQLEESITILNCLKTIHFTFDSLQNESDSREQFVNSLIDWVNRSDGEPKEEYIEQIFTRNDNIEVFNTLQFWKLVNKLLLRGLFEQALGCLERSKIMDFLKSQCEVSANILGDAIALLEQYPIDSSETFREWKFMVLGLQQTYSNSNTKITGELRDYIEDTLLLIGGNQSKLLQYSSTWYEAYASFYLYYIPTLELSHDYLELALSTHPLDLTKNWEQACVNIINNKIYSILPVLESLDLCTAATTAALCEAKGILENFLDDDTKTFKGNVDKLVTPVHGMASYLLNQFAFELCSQEEKTLWPVAIGLISISPFESASVKRTTISEVLPRFPFSTNDDIEWMLAVCAKWRLPKIAKKIYKILGSKLQAEGNVIESMTNFSKAGEFDIVKNQSWLLFEEAVFKGEPLDDVVLNSVITNNSNNIIPGELLDSLVTNAMRQTLSPYAVLYEFFQAKFAGEWEKSLQLLLALLEFEFLPKHYLLLLLTKFLFPLYLNVDNVKMDESSILRSINCINKKLDCEDDKSKKMYEVVLEKQPSKFKILPADLSQFSNMVRERLSIKLCQEFM</sequence>
<dbReference type="HOGENOM" id="CLU_019986_0_0_1"/>
<keyword evidence="5 9" id="KW-0653">Protein transport</keyword>
<evidence type="ECO:0000256" key="4">
    <source>
        <dbReference type="ARBA" id="ARBA00022816"/>
    </source>
</evidence>
<dbReference type="Proteomes" id="UP000000267">
    <property type="component" value="Unassembled WGS sequence"/>
</dbReference>
<dbReference type="GO" id="GO:0000055">
    <property type="term" value="P:ribosomal large subunit export from nucleus"/>
    <property type="evidence" value="ECO:0007669"/>
    <property type="project" value="EnsemblFungi"/>
</dbReference>
<reference evidence="10 11" key="1">
    <citation type="journal article" date="2007" name="Proc. Natl. Acad. Sci. U.S.A.">
        <title>Independent sorting-out of thousands of duplicated gene pairs in two yeast species descended from a whole-genome duplication.</title>
        <authorList>
            <person name="Scannell D.R."/>
            <person name="Frank A.C."/>
            <person name="Conant G.C."/>
            <person name="Byrne K.P."/>
            <person name="Woolfit M."/>
            <person name="Wolfe K.H."/>
        </authorList>
    </citation>
    <scope>NUCLEOTIDE SEQUENCE [LARGE SCALE GENOMIC DNA]</scope>
    <source>
        <strain evidence="11">ATCC 22028 / DSM 70294 / BCRC 21397 / CBS 2163 / NBRC 10782 / NRRL Y-8283 / UCD 57-17</strain>
    </source>
</reference>
<evidence type="ECO:0000313" key="11">
    <source>
        <dbReference type="Proteomes" id="UP000000267"/>
    </source>
</evidence>
<dbReference type="PANTHER" id="PTHR13373:SF21">
    <property type="entry name" value="NUCLEAR PORE COMPLEX PROTEIN NUP85"/>
    <property type="match status" value="1"/>
</dbReference>
<dbReference type="STRING" id="436907.A7TTT1"/>
<keyword evidence="7 9" id="KW-0906">Nuclear pore complex</keyword>
<dbReference type="PhylomeDB" id="A7TTT1"/>
<evidence type="ECO:0000256" key="9">
    <source>
        <dbReference type="RuleBase" id="RU365073"/>
    </source>
</evidence>
<dbReference type="GO" id="GO:0006406">
    <property type="term" value="P:mRNA export from nucleus"/>
    <property type="evidence" value="ECO:0007669"/>
    <property type="project" value="EnsemblFungi"/>
</dbReference>
<dbReference type="SMR" id="A7TTT1"/>
<dbReference type="GO" id="GO:0006606">
    <property type="term" value="P:protein import into nucleus"/>
    <property type="evidence" value="ECO:0007669"/>
    <property type="project" value="EnsemblFungi"/>
</dbReference>
<comment type="similarity">
    <text evidence="2 9">Belongs to the nucleoporin Nup85 family.</text>
</comment>
<proteinExistence type="inferred from homology"/>
<evidence type="ECO:0000256" key="3">
    <source>
        <dbReference type="ARBA" id="ARBA00022448"/>
    </source>
</evidence>
<dbReference type="GO" id="GO:0045893">
    <property type="term" value="P:positive regulation of DNA-templated transcription"/>
    <property type="evidence" value="ECO:0007669"/>
    <property type="project" value="EnsemblFungi"/>
</dbReference>
<dbReference type="DNASU" id="5542301"/>
<comment type="subunit">
    <text evidence="9">Component of the nuclear pore complex (NPC).</text>
</comment>
<keyword evidence="11" id="KW-1185">Reference proteome</keyword>
<dbReference type="OMA" id="VKHYSWM"/>
<keyword evidence="6 9" id="KW-0811">Translocation</keyword>
<dbReference type="GO" id="GO:0017056">
    <property type="term" value="F:structural constituent of nuclear pore"/>
    <property type="evidence" value="ECO:0007669"/>
    <property type="project" value="EnsemblFungi"/>
</dbReference>
<dbReference type="OrthoDB" id="17644at2759"/>
<keyword evidence="3 9" id="KW-0813">Transport</keyword>
<dbReference type="FunCoup" id="A7TTT1">
    <property type="interactions" value="161"/>
</dbReference>